<dbReference type="Gene3D" id="3.30.420.40">
    <property type="match status" value="1"/>
</dbReference>
<evidence type="ECO:0008006" key="2">
    <source>
        <dbReference type="Google" id="ProtNLM"/>
    </source>
</evidence>
<name>A0A382BYL0_9ZZZZ</name>
<dbReference type="InterPro" id="IPR005338">
    <property type="entry name" value="Anhydro_N_Ac-Mur_kinase"/>
</dbReference>
<dbReference type="AlphaFoldDB" id="A0A382BYL0"/>
<dbReference type="EMBL" id="UINC01031989">
    <property type="protein sequence ID" value="SVB18915.1"/>
    <property type="molecule type" value="Genomic_DNA"/>
</dbReference>
<proteinExistence type="predicted"/>
<dbReference type="GO" id="GO:0009254">
    <property type="term" value="P:peptidoglycan turnover"/>
    <property type="evidence" value="ECO:0007669"/>
    <property type="project" value="InterPro"/>
</dbReference>
<dbReference type="GO" id="GO:0006040">
    <property type="term" value="P:amino sugar metabolic process"/>
    <property type="evidence" value="ECO:0007669"/>
    <property type="project" value="InterPro"/>
</dbReference>
<sequence length="222" mass="22783">MRTLIDIASKQSRRIVGLMTGTSADGIDAVLVDVEGFGPTTEFEMLGHITHPLPDELRADLFMLFQPDARVDDLCRVNVALGALLADAAMTVIGEAGAEASSVDLVGSHGQTIRHLPQGSPPSTLQIGEAAMIAHHTGIATVADFRPADMAAGGEGAPLVPMVDLLLFAHPDRGRLMLNIGGIANVTALPAGADSTTGILAFDLGPGNALIDAAVGHLSGGR</sequence>
<protein>
    <recommendedName>
        <fullName evidence="2">Anhydro-N-acetylmuramic acid kinase</fullName>
    </recommendedName>
</protein>
<dbReference type="GO" id="GO:0016773">
    <property type="term" value="F:phosphotransferase activity, alcohol group as acceptor"/>
    <property type="evidence" value="ECO:0007669"/>
    <property type="project" value="InterPro"/>
</dbReference>
<feature type="non-terminal residue" evidence="1">
    <location>
        <position position="222"/>
    </location>
</feature>
<organism evidence="1">
    <name type="scientific">marine metagenome</name>
    <dbReference type="NCBI Taxonomy" id="408172"/>
    <lineage>
        <taxon>unclassified sequences</taxon>
        <taxon>metagenomes</taxon>
        <taxon>ecological metagenomes</taxon>
    </lineage>
</organism>
<reference evidence="1" key="1">
    <citation type="submission" date="2018-05" db="EMBL/GenBank/DDBJ databases">
        <authorList>
            <person name="Lanie J.A."/>
            <person name="Ng W.-L."/>
            <person name="Kazmierczak K.M."/>
            <person name="Andrzejewski T.M."/>
            <person name="Davidsen T.M."/>
            <person name="Wayne K.J."/>
            <person name="Tettelin H."/>
            <person name="Glass J.I."/>
            <person name="Rusch D."/>
            <person name="Podicherti R."/>
            <person name="Tsui H.-C.T."/>
            <person name="Winkler M.E."/>
        </authorList>
    </citation>
    <scope>NUCLEOTIDE SEQUENCE</scope>
</reference>
<accession>A0A382BYL0</accession>
<dbReference type="GO" id="GO:0005524">
    <property type="term" value="F:ATP binding"/>
    <property type="evidence" value="ECO:0007669"/>
    <property type="project" value="InterPro"/>
</dbReference>
<dbReference type="PANTHER" id="PTHR30605">
    <property type="entry name" value="ANHYDRO-N-ACETYLMURAMIC ACID KINASE"/>
    <property type="match status" value="1"/>
</dbReference>
<dbReference type="PANTHER" id="PTHR30605:SF0">
    <property type="entry name" value="ANHYDRO-N-ACETYLMURAMIC ACID KINASE"/>
    <property type="match status" value="1"/>
</dbReference>
<dbReference type="Pfam" id="PF03702">
    <property type="entry name" value="AnmK"/>
    <property type="match status" value="1"/>
</dbReference>
<gene>
    <name evidence="1" type="ORF">METZ01_LOCUS171769</name>
</gene>
<evidence type="ECO:0000313" key="1">
    <source>
        <dbReference type="EMBL" id="SVB18915.1"/>
    </source>
</evidence>